<feature type="transmembrane region" description="Helical" evidence="1">
    <location>
        <begin position="331"/>
        <end position="354"/>
    </location>
</feature>
<organism evidence="2 3">
    <name type="scientific">Tribonema minus</name>
    <dbReference type="NCBI Taxonomy" id="303371"/>
    <lineage>
        <taxon>Eukaryota</taxon>
        <taxon>Sar</taxon>
        <taxon>Stramenopiles</taxon>
        <taxon>Ochrophyta</taxon>
        <taxon>PX clade</taxon>
        <taxon>Xanthophyceae</taxon>
        <taxon>Tribonematales</taxon>
        <taxon>Tribonemataceae</taxon>
        <taxon>Tribonema</taxon>
    </lineage>
</organism>
<gene>
    <name evidence="2" type="ORF">JKP88DRAFT_176300</name>
</gene>
<keyword evidence="1" id="KW-0472">Membrane</keyword>
<dbReference type="PANTHER" id="PTHR23302">
    <property type="entry name" value="TRANSMEMBRANE CHANNEL-RELATED"/>
    <property type="match status" value="1"/>
</dbReference>
<keyword evidence="1" id="KW-0812">Transmembrane</keyword>
<evidence type="ECO:0000313" key="2">
    <source>
        <dbReference type="EMBL" id="KAG5189996.1"/>
    </source>
</evidence>
<sequence length="460" mass="51336">MITILIPPALSVHRRAAAKRALFAGSSEEEEDVVFTGTSNVGGYFSGLVRSFNHWLVRKGPLAGDVRTIQARFGDSVASYFLFCRWLVWCYLLAALPAAVWLVTHCIRLISDGAFTFWIIGVIPTFMVYSSFDSQESLTFVSMVVLVVLLQATVTLIKWLVEDRLRCELDALEEDQKHVQFARTFLVGWDNNTAKGHEVEELRCSNGMQLAVLLAEDTAAKTTASRTLRQKALLFVRRCLGMVVYMALQLAAWYAIVLLTASSRALATWILNELAAVSWLKGFTSTLAVSIVPVGVTIINTIMPVFIKLITDIEQWDSAKTITYMLVTRMYLAKILNACIQAASYMLLANPYLISRIDTNLRRNVEQGYDSTSFECRIDQASSGLFQLVVTEFVLSPIIAAASLLAAKLQAKVSSKAFVKPEFEVAKNMVSLLYFQALILASFPFFPMSPIFVTLFMFIR</sequence>
<evidence type="ECO:0000313" key="3">
    <source>
        <dbReference type="Proteomes" id="UP000664859"/>
    </source>
</evidence>
<accession>A0A835ZA44</accession>
<proteinExistence type="predicted"/>
<keyword evidence="1" id="KW-1133">Transmembrane helix</keyword>
<dbReference type="AlphaFoldDB" id="A0A835ZA44"/>
<evidence type="ECO:0000256" key="1">
    <source>
        <dbReference type="SAM" id="Phobius"/>
    </source>
</evidence>
<feature type="transmembrane region" description="Helical" evidence="1">
    <location>
        <begin position="239"/>
        <end position="267"/>
    </location>
</feature>
<name>A0A835ZA44_9STRA</name>
<feature type="transmembrane region" description="Helical" evidence="1">
    <location>
        <begin position="138"/>
        <end position="161"/>
    </location>
</feature>
<feature type="transmembrane region" description="Helical" evidence="1">
    <location>
        <begin position="432"/>
        <end position="459"/>
    </location>
</feature>
<feature type="transmembrane region" description="Helical" evidence="1">
    <location>
        <begin position="393"/>
        <end position="411"/>
    </location>
</feature>
<dbReference type="EMBL" id="JAFCMP010000041">
    <property type="protein sequence ID" value="KAG5189996.1"/>
    <property type="molecule type" value="Genomic_DNA"/>
</dbReference>
<dbReference type="GO" id="GO:0008381">
    <property type="term" value="F:mechanosensitive monoatomic ion channel activity"/>
    <property type="evidence" value="ECO:0007669"/>
    <property type="project" value="TreeGrafter"/>
</dbReference>
<dbReference type="GO" id="GO:0005886">
    <property type="term" value="C:plasma membrane"/>
    <property type="evidence" value="ECO:0007669"/>
    <property type="project" value="InterPro"/>
</dbReference>
<keyword evidence="3" id="KW-1185">Reference proteome</keyword>
<protein>
    <submittedName>
        <fullName evidence="2">Uncharacterized protein</fullName>
    </submittedName>
</protein>
<comment type="caution">
    <text evidence="2">The sequence shown here is derived from an EMBL/GenBank/DDBJ whole genome shotgun (WGS) entry which is preliminary data.</text>
</comment>
<dbReference type="PANTHER" id="PTHR23302:SF24">
    <property type="entry name" value="TMC DOMAIN-CONTAINING PROTEIN"/>
    <property type="match status" value="1"/>
</dbReference>
<reference evidence="2" key="1">
    <citation type="submission" date="2021-02" db="EMBL/GenBank/DDBJ databases">
        <title>First Annotated Genome of the Yellow-green Alga Tribonema minus.</title>
        <authorList>
            <person name="Mahan K.M."/>
        </authorList>
    </citation>
    <scope>NUCLEOTIDE SEQUENCE</scope>
    <source>
        <strain evidence="2">UTEX B ZZ1240</strain>
    </source>
</reference>
<feature type="transmembrane region" description="Helical" evidence="1">
    <location>
        <begin position="80"/>
        <end position="103"/>
    </location>
</feature>
<dbReference type="Proteomes" id="UP000664859">
    <property type="component" value="Unassembled WGS sequence"/>
</dbReference>
<dbReference type="OrthoDB" id="1936208at2759"/>
<dbReference type="InterPro" id="IPR038900">
    <property type="entry name" value="TMC"/>
</dbReference>
<feature type="transmembrane region" description="Helical" evidence="1">
    <location>
        <begin position="115"/>
        <end position="132"/>
    </location>
</feature>
<feature type="transmembrane region" description="Helical" evidence="1">
    <location>
        <begin position="287"/>
        <end position="310"/>
    </location>
</feature>